<protein>
    <submittedName>
        <fullName evidence="2">Uncharacterized protein</fullName>
    </submittedName>
</protein>
<keyword evidence="1" id="KW-0732">Signal</keyword>
<sequence>MKNIKVLAMLTMMFSAICTLGSTSEVGAMSMQTIKEQSETQNITAPRSIMHRETRYYSTFMYPNEWSIPFSIYVTEYKHQYMKSYSGSISRGHTYQLGSQWVVEYWGTLYCNNCW</sequence>
<dbReference type="AlphaFoldDB" id="A0A1G6KH72"/>
<organism evidence="2 3">
    <name type="scientific">Shouchella lonarensis</name>
    <dbReference type="NCBI Taxonomy" id="1464122"/>
    <lineage>
        <taxon>Bacteria</taxon>
        <taxon>Bacillati</taxon>
        <taxon>Bacillota</taxon>
        <taxon>Bacilli</taxon>
        <taxon>Bacillales</taxon>
        <taxon>Bacillaceae</taxon>
        <taxon>Shouchella</taxon>
    </lineage>
</organism>
<evidence type="ECO:0000256" key="1">
    <source>
        <dbReference type="SAM" id="SignalP"/>
    </source>
</evidence>
<feature type="signal peptide" evidence="1">
    <location>
        <begin position="1"/>
        <end position="21"/>
    </location>
</feature>
<accession>A0A1G6KH72</accession>
<gene>
    <name evidence="2" type="ORF">SAMN05421737_10732</name>
</gene>
<evidence type="ECO:0000313" key="2">
    <source>
        <dbReference type="EMBL" id="SDC30380.1"/>
    </source>
</evidence>
<name>A0A1G6KH72_9BACI</name>
<evidence type="ECO:0000313" key="3">
    <source>
        <dbReference type="Proteomes" id="UP000242662"/>
    </source>
</evidence>
<dbReference type="RefSeq" id="WP_090775858.1">
    <property type="nucleotide sequence ID" value="NZ_FMYM01000007.1"/>
</dbReference>
<feature type="chain" id="PRO_5038726610" evidence="1">
    <location>
        <begin position="22"/>
        <end position="115"/>
    </location>
</feature>
<reference evidence="3" key="1">
    <citation type="submission" date="2016-09" db="EMBL/GenBank/DDBJ databases">
        <authorList>
            <person name="Varghese N."/>
            <person name="Submissions S."/>
        </authorList>
    </citation>
    <scope>NUCLEOTIDE SEQUENCE [LARGE SCALE GENOMIC DNA]</scope>
    <source>
        <strain evidence="3">25nlg</strain>
    </source>
</reference>
<dbReference type="EMBL" id="FMYM01000007">
    <property type="protein sequence ID" value="SDC30380.1"/>
    <property type="molecule type" value="Genomic_DNA"/>
</dbReference>
<proteinExistence type="predicted"/>
<keyword evidence="3" id="KW-1185">Reference proteome</keyword>
<dbReference type="Proteomes" id="UP000242662">
    <property type="component" value="Unassembled WGS sequence"/>
</dbReference>